<dbReference type="EMBL" id="RHHQ01000004">
    <property type="protein sequence ID" value="RNB91969.1"/>
    <property type="molecule type" value="Genomic_DNA"/>
</dbReference>
<name>A0A3M8DWS0_9BACL</name>
<accession>A0A3M8DWS0</accession>
<dbReference type="AlphaFoldDB" id="A0A3M8DWS0"/>
<reference evidence="1 2" key="1">
    <citation type="submission" date="2018-10" db="EMBL/GenBank/DDBJ databases">
        <title>Phylogenomics of Brevibacillus.</title>
        <authorList>
            <person name="Dunlap C."/>
        </authorList>
    </citation>
    <scope>NUCLEOTIDE SEQUENCE [LARGE SCALE GENOMIC DNA]</scope>
    <source>
        <strain evidence="1 2">JCM 15716</strain>
    </source>
</reference>
<evidence type="ECO:0000313" key="2">
    <source>
        <dbReference type="Proteomes" id="UP000271031"/>
    </source>
</evidence>
<protein>
    <submittedName>
        <fullName evidence="1">Uncharacterized protein</fullName>
    </submittedName>
</protein>
<proteinExistence type="predicted"/>
<gene>
    <name evidence="1" type="ORF">EDM56_04240</name>
</gene>
<comment type="caution">
    <text evidence="1">The sequence shown here is derived from an EMBL/GenBank/DDBJ whole genome shotgun (WGS) entry which is preliminary data.</text>
</comment>
<dbReference type="Proteomes" id="UP000271031">
    <property type="component" value="Unassembled WGS sequence"/>
</dbReference>
<evidence type="ECO:0000313" key="1">
    <source>
        <dbReference type="EMBL" id="RNB91969.1"/>
    </source>
</evidence>
<sequence>MLNDYRFTASWREASAMVKKLKKRKVPYSLTQSAGQRRVEFVFSNVSEPQYFYLFLLFEDKLS</sequence>
<keyword evidence="2" id="KW-1185">Reference proteome</keyword>
<organism evidence="1 2">
    <name type="scientific">Brevibacillus fluminis</name>
    <dbReference type="NCBI Taxonomy" id="511487"/>
    <lineage>
        <taxon>Bacteria</taxon>
        <taxon>Bacillati</taxon>
        <taxon>Bacillota</taxon>
        <taxon>Bacilli</taxon>
        <taxon>Bacillales</taxon>
        <taxon>Paenibacillaceae</taxon>
        <taxon>Brevibacillus</taxon>
    </lineage>
</organism>